<dbReference type="Pfam" id="PF00814">
    <property type="entry name" value="TsaD"/>
    <property type="match status" value="1"/>
</dbReference>
<dbReference type="CDD" id="cd24133">
    <property type="entry name" value="ASKHA_NBD_TsaD_bac"/>
    <property type="match status" value="1"/>
</dbReference>
<feature type="binding site" evidence="8">
    <location>
        <position position="167"/>
    </location>
    <ligand>
        <name>substrate</name>
    </ligand>
</feature>
<comment type="subcellular location">
    <subcellularLocation>
        <location evidence="8">Cytoplasm</location>
    </subcellularLocation>
</comment>
<dbReference type="Proteomes" id="UP000177400">
    <property type="component" value="Unassembled WGS sequence"/>
</dbReference>
<dbReference type="PANTHER" id="PTHR11735:SF6">
    <property type="entry name" value="TRNA N6-ADENOSINE THREONYLCARBAMOYLTRANSFERASE, MITOCHONDRIAL"/>
    <property type="match status" value="1"/>
</dbReference>
<evidence type="ECO:0000313" key="11">
    <source>
        <dbReference type="Proteomes" id="UP000177400"/>
    </source>
</evidence>
<keyword evidence="1 8" id="KW-0963">Cytoplasm</keyword>
<feature type="binding site" evidence="8">
    <location>
        <position position="115"/>
    </location>
    <ligand>
        <name>Fe cation</name>
        <dbReference type="ChEBI" id="CHEBI:24875"/>
    </ligand>
</feature>
<feature type="binding site" evidence="8">
    <location>
        <position position="302"/>
    </location>
    <ligand>
        <name>Fe cation</name>
        <dbReference type="ChEBI" id="CHEBI:24875"/>
    </ligand>
</feature>
<dbReference type="SUPFAM" id="SSF53067">
    <property type="entry name" value="Actin-like ATPase domain"/>
    <property type="match status" value="1"/>
</dbReference>
<gene>
    <name evidence="8" type="primary">tsaD</name>
    <name evidence="10" type="ORF">A2435_00830</name>
</gene>
<dbReference type="PRINTS" id="PR00789">
    <property type="entry name" value="OSIALOPTASE"/>
</dbReference>
<dbReference type="Gene3D" id="3.30.420.40">
    <property type="match status" value="2"/>
</dbReference>
<keyword evidence="4 8" id="KW-0479">Metal-binding</keyword>
<evidence type="ECO:0000256" key="7">
    <source>
        <dbReference type="ARBA" id="ARBA00048117"/>
    </source>
</evidence>
<dbReference type="InterPro" id="IPR043129">
    <property type="entry name" value="ATPase_NBD"/>
</dbReference>
<accession>A0A1F8D9A0</accession>
<dbReference type="InterPro" id="IPR022450">
    <property type="entry name" value="TsaD"/>
</dbReference>
<dbReference type="InterPro" id="IPR000905">
    <property type="entry name" value="Gcp-like_dom"/>
</dbReference>
<keyword evidence="2 8" id="KW-0808">Transferase</keyword>
<dbReference type="GO" id="GO:0061711">
    <property type="term" value="F:tRNA N(6)-L-threonylcarbamoyladenine synthase activity"/>
    <property type="evidence" value="ECO:0007669"/>
    <property type="project" value="UniProtKB-EC"/>
</dbReference>
<keyword evidence="3 8" id="KW-0819">tRNA processing</keyword>
<dbReference type="GO" id="GO:0005737">
    <property type="term" value="C:cytoplasm"/>
    <property type="evidence" value="ECO:0007669"/>
    <property type="project" value="UniProtKB-SubCell"/>
</dbReference>
<comment type="caution">
    <text evidence="10">The sequence shown here is derived from an EMBL/GenBank/DDBJ whole genome shotgun (WGS) entry which is preliminary data.</text>
</comment>
<name>A0A1F8D9A0_9BACT</name>
<comment type="caution">
    <text evidence="8">Lacks conserved residue(s) required for the propagation of feature annotation.</text>
</comment>
<dbReference type="HAMAP" id="MF_01445">
    <property type="entry name" value="TsaD"/>
    <property type="match status" value="1"/>
</dbReference>
<evidence type="ECO:0000256" key="1">
    <source>
        <dbReference type="ARBA" id="ARBA00022490"/>
    </source>
</evidence>
<feature type="binding site" evidence="8">
    <location>
        <begin position="134"/>
        <end position="138"/>
    </location>
    <ligand>
        <name>substrate</name>
    </ligand>
</feature>
<sequence>MKILGIETSCDETAAAVVENGGKILSNLVASSSEMHAKTGGVIPEQAARQQVKSIIPIVGQALEVSGQSLETIDAVAVTVGPGLVGSLLVGVETAKTLAHLYQKPIIPVNHLVAHIYANWLSGKNPKFPALALVVSGGHTDLVLMKSHGNLEWIGGTRDDAAGEAFDKTARLLGLEYPGGPSISREAKKYFKGARLKLFPRPMINEDNFDWSFSGLKTAVLRAVEKQKSLDVPRFSAEIQEAIVDVLVEKTLRAVKKFKPQSLLLAGGVAANQRLREKFESEIKNQKLKIKFFAPPPSLCTDNAAYIAASAYFINSPTGWQQLEANPELTIVGQI</sequence>
<dbReference type="PROSITE" id="PS01016">
    <property type="entry name" value="GLYCOPROTEASE"/>
    <property type="match status" value="1"/>
</dbReference>
<dbReference type="PANTHER" id="PTHR11735">
    <property type="entry name" value="TRNA N6-ADENOSINE THREONYLCARBAMOYLTRANSFERASE"/>
    <property type="match status" value="1"/>
</dbReference>
<dbReference type="FunFam" id="3.30.420.40:FF:000012">
    <property type="entry name" value="tRNA N6-adenosine threonylcarbamoyltransferase"/>
    <property type="match status" value="1"/>
</dbReference>
<protein>
    <recommendedName>
        <fullName evidence="8">tRNA N6-adenosine threonylcarbamoyltransferase</fullName>
        <ecNumber evidence="8">2.3.1.234</ecNumber>
    </recommendedName>
    <alternativeName>
        <fullName evidence="8">N6-L-threonylcarbamoyladenine synthase</fullName>
        <shortName evidence="8">t(6)A synthase</shortName>
    </alternativeName>
    <alternativeName>
        <fullName evidence="8">t(6)A37 threonylcarbamoyladenosine biosynthesis protein TsaD</fullName>
    </alternativeName>
    <alternativeName>
        <fullName evidence="8">tRNA threonylcarbamoyladenosine biosynthesis protein TsaD</fullName>
    </alternativeName>
</protein>
<evidence type="ECO:0000256" key="4">
    <source>
        <dbReference type="ARBA" id="ARBA00022723"/>
    </source>
</evidence>
<dbReference type="InterPro" id="IPR017860">
    <property type="entry name" value="Peptidase_M22_CS"/>
</dbReference>
<comment type="cofactor">
    <cofactor evidence="8">
        <name>Fe(2+)</name>
        <dbReference type="ChEBI" id="CHEBI:29033"/>
    </cofactor>
    <text evidence="8">Binds 1 Fe(2+) ion per subunit.</text>
</comment>
<evidence type="ECO:0000313" key="10">
    <source>
        <dbReference type="EMBL" id="OGM85137.1"/>
    </source>
</evidence>
<dbReference type="FunFam" id="3.30.420.40:FF:000040">
    <property type="entry name" value="tRNA N6-adenosine threonylcarbamoyltransferase"/>
    <property type="match status" value="1"/>
</dbReference>
<keyword evidence="6 8" id="KW-0012">Acyltransferase</keyword>
<feature type="domain" description="Gcp-like" evidence="9">
    <location>
        <begin position="23"/>
        <end position="308"/>
    </location>
</feature>
<comment type="function">
    <text evidence="8">Required for the formation of a threonylcarbamoyl group on adenosine at position 37 (t(6)A37) in tRNAs that read codons beginning with adenine. Is involved in the transfer of the threonylcarbamoyl moiety of threonylcarbamoyl-AMP (TC-AMP) to the N6 group of A37, together with TsaE and TsaB. TsaD likely plays a direct catalytic role in this reaction.</text>
</comment>
<comment type="catalytic activity">
    <reaction evidence="7 8">
        <text>L-threonylcarbamoyladenylate + adenosine(37) in tRNA = N(6)-L-threonylcarbamoyladenosine(37) in tRNA + AMP + H(+)</text>
        <dbReference type="Rhea" id="RHEA:37059"/>
        <dbReference type="Rhea" id="RHEA-COMP:10162"/>
        <dbReference type="Rhea" id="RHEA-COMP:10163"/>
        <dbReference type="ChEBI" id="CHEBI:15378"/>
        <dbReference type="ChEBI" id="CHEBI:73682"/>
        <dbReference type="ChEBI" id="CHEBI:74411"/>
        <dbReference type="ChEBI" id="CHEBI:74418"/>
        <dbReference type="ChEBI" id="CHEBI:456215"/>
        <dbReference type="EC" id="2.3.1.234"/>
    </reaction>
</comment>
<dbReference type="GO" id="GO:0005506">
    <property type="term" value="F:iron ion binding"/>
    <property type="evidence" value="ECO:0007669"/>
    <property type="project" value="UniProtKB-UniRule"/>
</dbReference>
<evidence type="ECO:0000256" key="3">
    <source>
        <dbReference type="ARBA" id="ARBA00022694"/>
    </source>
</evidence>
<evidence type="ECO:0000256" key="5">
    <source>
        <dbReference type="ARBA" id="ARBA00023004"/>
    </source>
</evidence>
<feature type="binding site" evidence="8">
    <location>
        <position position="180"/>
    </location>
    <ligand>
        <name>substrate</name>
    </ligand>
</feature>
<comment type="similarity">
    <text evidence="8">Belongs to the KAE1 / TsaD family.</text>
</comment>
<dbReference type="AlphaFoldDB" id="A0A1F8D9A0"/>
<reference evidence="10 11" key="1">
    <citation type="journal article" date="2016" name="Nat. Commun.">
        <title>Thousands of microbial genomes shed light on interconnected biogeochemical processes in an aquifer system.</title>
        <authorList>
            <person name="Anantharaman K."/>
            <person name="Brown C.T."/>
            <person name="Hug L.A."/>
            <person name="Sharon I."/>
            <person name="Castelle C.J."/>
            <person name="Probst A.J."/>
            <person name="Thomas B.C."/>
            <person name="Singh A."/>
            <person name="Wilkins M.J."/>
            <person name="Karaoz U."/>
            <person name="Brodie E.L."/>
            <person name="Williams K.H."/>
            <person name="Hubbard S.S."/>
            <person name="Banfield J.F."/>
        </authorList>
    </citation>
    <scope>NUCLEOTIDE SEQUENCE [LARGE SCALE GENOMIC DNA]</scope>
</reference>
<evidence type="ECO:0000256" key="8">
    <source>
        <dbReference type="HAMAP-Rule" id="MF_01445"/>
    </source>
</evidence>
<dbReference type="NCBIfam" id="TIGR03723">
    <property type="entry name" value="T6A_TsaD_YgjD"/>
    <property type="match status" value="1"/>
</dbReference>
<evidence type="ECO:0000259" key="9">
    <source>
        <dbReference type="Pfam" id="PF00814"/>
    </source>
</evidence>
<dbReference type="EC" id="2.3.1.234" evidence="8"/>
<dbReference type="NCBIfam" id="TIGR00329">
    <property type="entry name" value="gcp_kae1"/>
    <property type="match status" value="1"/>
</dbReference>
<evidence type="ECO:0000256" key="6">
    <source>
        <dbReference type="ARBA" id="ARBA00023315"/>
    </source>
</evidence>
<dbReference type="EMBL" id="MGIG01000023">
    <property type="protein sequence ID" value="OGM85137.1"/>
    <property type="molecule type" value="Genomic_DNA"/>
</dbReference>
<proteinExistence type="inferred from homology"/>
<evidence type="ECO:0000256" key="2">
    <source>
        <dbReference type="ARBA" id="ARBA00022679"/>
    </source>
</evidence>
<organism evidence="10 11">
    <name type="scientific">Candidatus Woesebacteria bacterium RIFOXYC1_FULL_46_16</name>
    <dbReference type="NCBI Taxonomy" id="1802546"/>
    <lineage>
        <taxon>Bacteria</taxon>
        <taxon>Candidatus Woeseibacteriota</taxon>
    </lineage>
</organism>
<dbReference type="InterPro" id="IPR017861">
    <property type="entry name" value="KAE1/TsaD"/>
</dbReference>
<feature type="binding site" evidence="8">
    <location>
        <position position="272"/>
    </location>
    <ligand>
        <name>substrate</name>
    </ligand>
</feature>
<feature type="binding site" evidence="8">
    <location>
        <position position="111"/>
    </location>
    <ligand>
        <name>Fe cation</name>
        <dbReference type="ChEBI" id="CHEBI:24875"/>
    </ligand>
</feature>
<dbReference type="GO" id="GO:0002949">
    <property type="term" value="P:tRNA threonylcarbamoyladenosine modification"/>
    <property type="evidence" value="ECO:0007669"/>
    <property type="project" value="UniProtKB-UniRule"/>
</dbReference>
<keyword evidence="5 8" id="KW-0408">Iron</keyword>